<evidence type="ECO:0000313" key="3">
    <source>
        <dbReference type="Proteomes" id="UP000234331"/>
    </source>
</evidence>
<feature type="compositionally biased region" description="Low complexity" evidence="1">
    <location>
        <begin position="19"/>
        <end position="29"/>
    </location>
</feature>
<feature type="region of interest" description="Disordered" evidence="1">
    <location>
        <begin position="269"/>
        <end position="293"/>
    </location>
</feature>
<sequence>MSSVTRRRAHRIRGTGGHFPDPAFPATPADWPPGRRIAEEVDLDALAAAAVAALTADDVLASLRQMPLIVRQAVIAGTLGMRRVAVVNRGMAARLLARMRAGGSTTRIDLLHDLTSPLVIAFMLYADPAIWSAVLGDDDGAALRAVASSPGLGPLLDVAADISAALVTGALVAAIAKDAPASAVALATLAVDHPAARSAHDALRTGFPRLPDVPTRSLPGLVPRTRRCAAALVEEGGNRDDCQNDRGCGAYHLTTDSEIGVEEDREMLMSDGTGDDIPAGSPRSGGEGVEDDAGQRASQVLKRWDEALRAALSVADALRAGQLPACDLADEVAAHARHASVAARRLGDELGAAIDPSRDGLRDALAELRERHRRQTEEAAWIDRLTRLEGPADLADLITGVRTAATAAQDDPAVSREPLAALWRFLGVDDDKRSARRRVDWAELSAARAARPTAPTPVPESTSADAAAPLDDAEPADQAEPTDQAEPADQAEPVDEPDPTDEADPGLAGLAALLARGHGAALASISGGQARPATGGSPDDHRTDSPAPDVASARSDSDPAAAHAAVADADTTAPAIAPIAVPAADDARREASGPGGAQVTELAEALLGRDRFGLAADLLEAAGAPTAGVAARRLAACAVALRAPAGPLASAFADIEPQVSREALGDDRAGQLLALLAAARIALLAPSAGPARVLAKLLPCVSGQPNLSEALSALAEASRCGVVMLAEAADAVGTLAAAETVSAELATEAAALLSGAPRRTFKYVPANGVYQAWMRPDGELGAMLTLVAANNPDAASQARDLVVGLRGKAYRSIESTFAGQRRNKSNQIVAGARDNLAGRWDEAVELAGRWAECAERVLERRATTVGNWHTAALAKLHNRLKKVREPALDELAGVSDRPAVAGAARRLFGQALAICDGDVPVADEPPVAYAAHGELLASALLLDARTLLPDGGLPALPDAGRRDLGRLAQAERRGPRDVYDQRAGRGDHDLTAVLIAGLRRAEPELAAELERRRGVDIQRQSRQIRHRVDELSDRIATRRLDGSLDDQPWAALAARAEALRDSSRQDFGRVQSAIDEIATDLDRQRDEAIARTVARIHERAGRDQNVAQVAELLVGRALGGQVASAEESLETVTAGGRLPSAGSTGARHLRAFLATVPALADERSSEPLDLVYAALTGSNSAAQARMAQLGLDTAGLSDARRDAGRKALGAWRALARRGNDRNIRRDDTVGALRLVLAQAGLEFAQVRLQQAPAGQTGRHWVTLKDVRGTGEALTPALGSAMSPDGATLSVVLVRSSPTPATLIEWMAVAPHDQTVLALWLAGVLSPADRRAIANAARGRPRPPLFLLDEACLAYLVCQQEPRRATFAATALPFTAASPYRDTPGEIAPEMFYGRTDELAAVLDLRGSSFVSGGRQLGKSALLRIAAREFTRDRPGHEAVGTTVFTVGADGRPELLWGTLWPKLAELRIVDGAAPPARDLAAAVHAAILRWLRAEPTRALLILLDEADAFLDADAAGNRFTHVDWCRRIMLDSDRRAKVVFAGLHTTARFESLPNQPLSHLGRPISVGPLRPQHAHELLTKPLAALGFTFADEDALPARILARANNLPALLQLFGEALVRHLTAREVPPDGPPQLITAEDVDDVFGDAELAAAFRKKYVMTLHLDPRYLVITYSVAFAAHERGIDASLSLAELSDEARQHWPAGFRDVGSDGFAGLVTECVDLGVLALDQGRYRLRTPTVRRLLGTADEVFDTLSMAPQQLAVPSVSDAASYRRRIKDLIRSPLTERQIGRLFDARRTVLTITGSTALWIDRVHLALEQAHAETAGLVRAVQRCAVPTPDGVRGSVARATDATLVLVDARDAPTSALRALLAAAETAVAAATPDVAVAVVTAPPNAAAWVGHPGRVDLARMDEPGLRLWCDEDGLPFRDEQARSQLLARTGGWPMALAQVARRAASEGSAAGHGRLLDGLDEWLSAKGGRDLVRAAGLDASAPALAAVFRAAVDLCGAAGADPHVVASVLEEDPDLVARASDAGFAALDEVVAALTALGCLLVDDAGLLRPEPVLADRLPPDLGARP</sequence>
<name>A0A2I2KLM5_9ACTN</name>
<evidence type="ECO:0000313" key="2">
    <source>
        <dbReference type="EMBL" id="SNQ46546.1"/>
    </source>
</evidence>
<proteinExistence type="predicted"/>
<feature type="region of interest" description="Disordered" evidence="1">
    <location>
        <begin position="525"/>
        <end position="569"/>
    </location>
</feature>
<protein>
    <submittedName>
        <fullName evidence="2">Uncharacterized protein</fullName>
    </submittedName>
</protein>
<dbReference type="InterPro" id="IPR027417">
    <property type="entry name" value="P-loop_NTPase"/>
</dbReference>
<feature type="region of interest" description="Disordered" evidence="1">
    <location>
        <begin position="446"/>
        <end position="506"/>
    </location>
</feature>
<dbReference type="Proteomes" id="UP000234331">
    <property type="component" value="Unassembled WGS sequence"/>
</dbReference>
<feature type="region of interest" description="Disordered" evidence="1">
    <location>
        <begin position="1"/>
        <end position="31"/>
    </location>
</feature>
<organism evidence="2 3">
    <name type="scientific">Frankia canadensis</name>
    <dbReference type="NCBI Taxonomy" id="1836972"/>
    <lineage>
        <taxon>Bacteria</taxon>
        <taxon>Bacillati</taxon>
        <taxon>Actinomycetota</taxon>
        <taxon>Actinomycetes</taxon>
        <taxon>Frankiales</taxon>
        <taxon>Frankiaceae</taxon>
        <taxon>Frankia</taxon>
    </lineage>
</organism>
<accession>A0A2I2KLM5</accession>
<evidence type="ECO:0000256" key="1">
    <source>
        <dbReference type="SAM" id="MobiDB-lite"/>
    </source>
</evidence>
<feature type="compositionally biased region" description="Acidic residues" evidence="1">
    <location>
        <begin position="492"/>
        <end position="504"/>
    </location>
</feature>
<gene>
    <name evidence="2" type="ORF">FRACA_1440010</name>
</gene>
<feature type="compositionally biased region" description="Low complexity" evidence="1">
    <location>
        <begin position="545"/>
        <end position="569"/>
    </location>
</feature>
<keyword evidence="3" id="KW-1185">Reference proteome</keyword>
<dbReference type="RefSeq" id="WP_165818245.1">
    <property type="nucleotide sequence ID" value="NZ_FZMO01000051.1"/>
</dbReference>
<reference evidence="2 3" key="1">
    <citation type="submission" date="2017-06" db="EMBL/GenBank/DDBJ databases">
        <authorList>
            <person name="Kim H.J."/>
            <person name="Triplett B.A."/>
        </authorList>
    </citation>
    <scope>NUCLEOTIDE SEQUENCE [LARGE SCALE GENOMIC DNA]</scope>
    <source>
        <strain evidence="2">FRACA_ARgP5</strain>
    </source>
</reference>
<dbReference type="EMBL" id="FZMO01000051">
    <property type="protein sequence ID" value="SNQ46546.1"/>
    <property type="molecule type" value="Genomic_DNA"/>
</dbReference>
<feature type="compositionally biased region" description="Basic residues" evidence="1">
    <location>
        <begin position="1"/>
        <end position="13"/>
    </location>
</feature>
<dbReference type="SUPFAM" id="SSF52540">
    <property type="entry name" value="P-loop containing nucleoside triphosphate hydrolases"/>
    <property type="match status" value="1"/>
</dbReference>